<protein>
    <recommendedName>
        <fullName evidence="2">HNH endonuclease</fullName>
    </recommendedName>
</protein>
<accession>A0A3G5A5T6</accession>
<proteinExistence type="predicted"/>
<name>A0A3G5A5T6_9VIRU</name>
<evidence type="ECO:0000313" key="1">
    <source>
        <dbReference type="EMBL" id="AYV82606.1"/>
    </source>
</evidence>
<gene>
    <name evidence="1" type="ORF">Hyperionvirus1_185</name>
</gene>
<reference evidence="1" key="1">
    <citation type="submission" date="2018-10" db="EMBL/GenBank/DDBJ databases">
        <title>Hidden diversity of soil giant viruses.</title>
        <authorList>
            <person name="Schulz F."/>
            <person name="Alteio L."/>
            <person name="Goudeau D."/>
            <person name="Ryan E.M."/>
            <person name="Malmstrom R.R."/>
            <person name="Blanchard J."/>
            <person name="Woyke T."/>
        </authorList>
    </citation>
    <scope>NUCLEOTIDE SEQUENCE</scope>
    <source>
        <strain evidence="1">HYV1</strain>
    </source>
</reference>
<sequence length="162" mass="19441">MSYEKSEYIKDKIQSYYRNKYKRKQIMSNLSTKRIEERKLGGFNKIYANITNRIYKTFKDNNIKFNHSYNEIIACSRNFLETYLLDKLTEGMDLNNYGLWEIDHIIPVSSFDFKEEINIFKCFNYTNLQPLWKPENRAKFNKIPMEADLSAECSETLEECAF</sequence>
<evidence type="ECO:0008006" key="2">
    <source>
        <dbReference type="Google" id="ProtNLM"/>
    </source>
</evidence>
<organism evidence="1">
    <name type="scientific">Hyperionvirus sp</name>
    <dbReference type="NCBI Taxonomy" id="2487770"/>
    <lineage>
        <taxon>Viruses</taxon>
        <taxon>Varidnaviria</taxon>
        <taxon>Bamfordvirae</taxon>
        <taxon>Nucleocytoviricota</taxon>
        <taxon>Megaviricetes</taxon>
        <taxon>Imitervirales</taxon>
        <taxon>Mimiviridae</taxon>
        <taxon>Klosneuvirinae</taxon>
    </lineage>
</organism>
<dbReference type="EMBL" id="MK072383">
    <property type="protein sequence ID" value="AYV82606.1"/>
    <property type="molecule type" value="Genomic_DNA"/>
</dbReference>